<reference evidence="2 3" key="1">
    <citation type="submission" date="2015-11" db="EMBL/GenBank/DDBJ databases">
        <title>Genomic analysis of 38 Legionella species identifies large and diverse effector repertoires.</title>
        <authorList>
            <person name="Burstein D."/>
            <person name="Amaro F."/>
            <person name="Zusman T."/>
            <person name="Lifshitz Z."/>
            <person name="Cohen O."/>
            <person name="Gilbert J.A."/>
            <person name="Pupko T."/>
            <person name="Shuman H.A."/>
            <person name="Segal G."/>
        </authorList>
    </citation>
    <scope>NUCLEOTIDE SEQUENCE [LARGE SCALE GENOMIC DNA]</scope>
    <source>
        <strain evidence="2 3">Bercovier 4</strain>
    </source>
</reference>
<name>A0A0W0WE99_9GAMM</name>
<evidence type="ECO:0000313" key="3">
    <source>
        <dbReference type="Proteomes" id="UP000054761"/>
    </source>
</evidence>
<organism evidence="2 3">
    <name type="scientific">Legionella israelensis</name>
    <dbReference type="NCBI Taxonomy" id="454"/>
    <lineage>
        <taxon>Bacteria</taxon>
        <taxon>Pseudomonadati</taxon>
        <taxon>Pseudomonadota</taxon>
        <taxon>Gammaproteobacteria</taxon>
        <taxon>Legionellales</taxon>
        <taxon>Legionellaceae</taxon>
        <taxon>Legionella</taxon>
    </lineage>
</organism>
<proteinExistence type="predicted"/>
<dbReference type="EMBL" id="LNYH01000026">
    <property type="protein sequence ID" value="KTD30698.1"/>
    <property type="molecule type" value="Genomic_DNA"/>
</dbReference>
<evidence type="ECO:0000313" key="2">
    <source>
        <dbReference type="EMBL" id="KTD30698.1"/>
    </source>
</evidence>
<feature type="transmembrane region" description="Helical" evidence="1">
    <location>
        <begin position="277"/>
        <end position="295"/>
    </location>
</feature>
<evidence type="ECO:0000256" key="1">
    <source>
        <dbReference type="SAM" id="Phobius"/>
    </source>
</evidence>
<comment type="caution">
    <text evidence="2">The sequence shown here is derived from an EMBL/GenBank/DDBJ whole genome shotgun (WGS) entry which is preliminary data.</text>
</comment>
<keyword evidence="1" id="KW-0812">Transmembrane</keyword>
<keyword evidence="1" id="KW-1133">Transmembrane helix</keyword>
<dbReference type="AlphaFoldDB" id="A0A0W0WE99"/>
<gene>
    <name evidence="2" type="ORF">Lisr_0684</name>
</gene>
<dbReference type="Proteomes" id="UP000054761">
    <property type="component" value="Unassembled WGS sequence"/>
</dbReference>
<sequence>MIINAKELIEFSFRLIDIQIKKYKQLATAGVGPDAKISAALIQAQVGELLTHLNHVLSLDEVDDKELLAFAQNLKFYLNCEYLRGRAGWLLDDNKIHNTVYERVSSQLEELKGICSNEPLPDINETLLSPFQKQYLQDSHEIAFLILDLATKLKENPNRKDFGSNYNLGHGLKIMQTHAAPNGRYHNPEIGNEIKQKYELSKDFLENSPLQKSTRQLNKDTAREYEKKDKKEFKQLLEQFLQKYPESKLAKEDFKWFNVATLDKTNKANSSKALRNWGIFTIGVITTGIAATWAMQNMCAQEESSQNSWWSGL</sequence>
<dbReference type="PATRIC" id="fig|454.4.peg.732"/>
<accession>A0A0W0WE99</accession>
<protein>
    <submittedName>
        <fullName evidence="2">Uncharacterized protein</fullName>
    </submittedName>
</protein>
<keyword evidence="1" id="KW-0472">Membrane</keyword>
<keyword evidence="3" id="KW-1185">Reference proteome</keyword>